<feature type="domain" description="NUC153" evidence="6">
    <location>
        <begin position="676"/>
        <end position="696"/>
    </location>
</feature>
<feature type="compositionally biased region" description="Basic residues" evidence="5">
    <location>
        <begin position="513"/>
        <end position="523"/>
    </location>
</feature>
<keyword evidence="9" id="KW-1185">Reference proteome</keyword>
<organism evidence="8 9">
    <name type="scientific">Powellomyces hirtus</name>
    <dbReference type="NCBI Taxonomy" id="109895"/>
    <lineage>
        <taxon>Eukaryota</taxon>
        <taxon>Fungi</taxon>
        <taxon>Fungi incertae sedis</taxon>
        <taxon>Chytridiomycota</taxon>
        <taxon>Chytridiomycota incertae sedis</taxon>
        <taxon>Chytridiomycetes</taxon>
        <taxon>Spizellomycetales</taxon>
        <taxon>Powellomycetaceae</taxon>
        <taxon>Powellomyces</taxon>
    </lineage>
</organism>
<protein>
    <submittedName>
        <fullName evidence="8">Uncharacterized protein</fullName>
    </submittedName>
</protein>
<dbReference type="GO" id="GO:0003723">
    <property type="term" value="F:RNA binding"/>
    <property type="evidence" value="ECO:0007669"/>
    <property type="project" value="TreeGrafter"/>
</dbReference>
<comment type="similarity">
    <text evidence="2">Belongs to the ESF1 family.</text>
</comment>
<gene>
    <name evidence="8" type="ORF">PhCBS80983_g05778</name>
</gene>
<keyword evidence="3" id="KW-0175">Coiled coil</keyword>
<evidence type="ECO:0000259" key="7">
    <source>
        <dbReference type="Pfam" id="PF25121"/>
    </source>
</evidence>
<dbReference type="STRING" id="109895.A0A507DTF2"/>
<feature type="domain" description="ESF1 RRM" evidence="7">
    <location>
        <begin position="204"/>
        <end position="363"/>
    </location>
</feature>
<accession>A0A507DTF2</accession>
<dbReference type="PANTHER" id="PTHR12202:SF0">
    <property type="entry name" value="ESF1 HOMOLOG"/>
    <property type="match status" value="1"/>
</dbReference>
<evidence type="ECO:0000313" key="8">
    <source>
        <dbReference type="EMBL" id="TPX54741.1"/>
    </source>
</evidence>
<comment type="caution">
    <text evidence="8">The sequence shown here is derived from an EMBL/GenBank/DDBJ whole genome shotgun (WGS) entry which is preliminary data.</text>
</comment>
<feature type="compositionally biased region" description="Basic and acidic residues" evidence="5">
    <location>
        <begin position="28"/>
        <end position="46"/>
    </location>
</feature>
<feature type="region of interest" description="Disordered" evidence="5">
    <location>
        <begin position="442"/>
        <end position="482"/>
    </location>
</feature>
<evidence type="ECO:0000256" key="4">
    <source>
        <dbReference type="ARBA" id="ARBA00023242"/>
    </source>
</evidence>
<dbReference type="Pfam" id="PF08159">
    <property type="entry name" value="NUC153"/>
    <property type="match status" value="1"/>
</dbReference>
<dbReference type="Pfam" id="PF25121">
    <property type="entry name" value="RRM_ESF1"/>
    <property type="match status" value="1"/>
</dbReference>
<feature type="compositionally biased region" description="Acidic residues" evidence="5">
    <location>
        <begin position="265"/>
        <end position="279"/>
    </location>
</feature>
<dbReference type="InterPro" id="IPR056750">
    <property type="entry name" value="RRM_ESF1"/>
</dbReference>
<comment type="subcellular location">
    <subcellularLocation>
        <location evidence="1">Nucleus</location>
        <location evidence="1">Nucleolus</location>
    </subcellularLocation>
</comment>
<dbReference type="GO" id="GO:0005730">
    <property type="term" value="C:nucleolus"/>
    <property type="evidence" value="ECO:0007669"/>
    <property type="project" value="UniProtKB-SubCell"/>
</dbReference>
<evidence type="ECO:0000256" key="2">
    <source>
        <dbReference type="ARBA" id="ARBA00009087"/>
    </source>
</evidence>
<dbReference type="InterPro" id="IPR039754">
    <property type="entry name" value="Esf1"/>
</dbReference>
<feature type="compositionally biased region" description="Basic and acidic residues" evidence="5">
    <location>
        <begin position="459"/>
        <end position="471"/>
    </location>
</feature>
<evidence type="ECO:0000259" key="6">
    <source>
        <dbReference type="Pfam" id="PF08159"/>
    </source>
</evidence>
<feature type="region of interest" description="Disordered" evidence="5">
    <location>
        <begin position="513"/>
        <end position="671"/>
    </location>
</feature>
<dbReference type="AlphaFoldDB" id="A0A507DTF2"/>
<feature type="compositionally biased region" description="Basic residues" evidence="5">
    <location>
        <begin position="581"/>
        <end position="595"/>
    </location>
</feature>
<reference evidence="8 9" key="1">
    <citation type="journal article" date="2019" name="Sci. Rep.">
        <title>Comparative genomics of chytrid fungi reveal insights into the obligate biotrophic and pathogenic lifestyle of Synchytrium endobioticum.</title>
        <authorList>
            <person name="van de Vossenberg B.T.L.H."/>
            <person name="Warris S."/>
            <person name="Nguyen H.D.T."/>
            <person name="van Gent-Pelzer M.P.E."/>
            <person name="Joly D.L."/>
            <person name="van de Geest H.C."/>
            <person name="Bonants P.J.M."/>
            <person name="Smith D.S."/>
            <person name="Levesque C.A."/>
            <person name="van der Lee T.A.J."/>
        </authorList>
    </citation>
    <scope>NUCLEOTIDE SEQUENCE [LARGE SCALE GENOMIC DNA]</scope>
    <source>
        <strain evidence="8 9">CBS 809.83</strain>
    </source>
</reference>
<feature type="compositionally biased region" description="Basic and acidic residues" evidence="5">
    <location>
        <begin position="629"/>
        <end position="645"/>
    </location>
</feature>
<feature type="compositionally biased region" description="Basic and acidic residues" evidence="5">
    <location>
        <begin position="249"/>
        <end position="264"/>
    </location>
</feature>
<dbReference type="EMBL" id="QEAQ01000141">
    <property type="protein sequence ID" value="TPX54741.1"/>
    <property type="molecule type" value="Genomic_DNA"/>
</dbReference>
<proteinExistence type="inferred from homology"/>
<feature type="compositionally biased region" description="Polar residues" evidence="5">
    <location>
        <begin position="8"/>
        <end position="23"/>
    </location>
</feature>
<evidence type="ECO:0000256" key="1">
    <source>
        <dbReference type="ARBA" id="ARBA00004604"/>
    </source>
</evidence>
<evidence type="ECO:0000256" key="3">
    <source>
        <dbReference type="ARBA" id="ARBA00023054"/>
    </source>
</evidence>
<feature type="compositionally biased region" description="Acidic residues" evidence="5">
    <location>
        <begin position="95"/>
        <end position="137"/>
    </location>
</feature>
<dbReference type="PANTHER" id="PTHR12202">
    <property type="entry name" value="ESF1 HOMOLOG"/>
    <property type="match status" value="1"/>
</dbReference>
<evidence type="ECO:0000313" key="9">
    <source>
        <dbReference type="Proteomes" id="UP000318582"/>
    </source>
</evidence>
<feature type="compositionally biased region" description="Basic residues" evidence="5">
    <location>
        <begin position="646"/>
        <end position="657"/>
    </location>
</feature>
<feature type="region of interest" description="Disordered" evidence="5">
    <location>
        <begin position="249"/>
        <end position="289"/>
    </location>
</feature>
<dbReference type="Proteomes" id="UP000318582">
    <property type="component" value="Unassembled WGS sequence"/>
</dbReference>
<name>A0A507DTF2_9FUNG</name>
<dbReference type="InterPro" id="IPR012580">
    <property type="entry name" value="NUC153"/>
</dbReference>
<sequence>MAKKVQKKASTTSSRPPVSNVPITSDPRFARVHSDPRFIKARKDASKVTIDSRFAGMLESDEFGTGTAGPKVDKYGRAAKGMTKGGLERFYKLDEESEGSEGSEGSEEVVGDGQEESGDDEDAEVGSGSDEDEEDEDLGGRMTGYDLARGGGLLESDSESEAADDDDNDDNDDATAGVSTAPQSRDTIDIGPYAEESVPTGEETARLAVVNLDWDHVKARDLYKIFDGFKPTHGAVKSVSIYPSEFGKERLEREAREGPPKELFENSDDESDNNVDSDGEALSKPLIQADDGTEAYDNVKLRKYQLERLRYYYAVVECDSTETARAIYTACDGTEYEASANFFDLRYIPTDMTFTDPPHDVATDLPAAYTPKEFVTNALQHSKVKLTWDEDDDERVRVTRRKFTKADLQDMDFKAYLASSSSEDEDGTRDTADAIRNKFKSILGGDAAGGSDSSDDRDDNGHRGGAQRDKDEELEITFAPGLSEKAAKLLEKRKEGDAQKDETVFDAYLRKRKEKRKAKKAATKKPDASDVDDQDGQDDDEDQPLGGGGGSSDGDEHAVDMSDPFFAEEFADADQFEQPKPSKKSKSNSKSKSKSNSKPTQDPTTPPTLSRGELELLIAPSTGSAQQSEGRHFDAKQVIKEEKAAKNKNKNRSKKNKSKEQREGGIQDGFEINTADPRFEALLENHQFAIDPTNPQ</sequence>
<feature type="compositionally biased region" description="Acidic residues" evidence="5">
    <location>
        <begin position="529"/>
        <end position="543"/>
    </location>
</feature>
<feature type="compositionally biased region" description="Acidic residues" evidence="5">
    <location>
        <begin position="156"/>
        <end position="173"/>
    </location>
</feature>
<evidence type="ECO:0000256" key="5">
    <source>
        <dbReference type="SAM" id="MobiDB-lite"/>
    </source>
</evidence>
<feature type="region of interest" description="Disordered" evidence="5">
    <location>
        <begin position="1"/>
        <end position="201"/>
    </location>
</feature>
<keyword evidence="4" id="KW-0539">Nucleus</keyword>
<dbReference type="GO" id="GO:0006364">
    <property type="term" value="P:rRNA processing"/>
    <property type="evidence" value="ECO:0007669"/>
    <property type="project" value="InterPro"/>
</dbReference>